<dbReference type="AlphaFoldDB" id="A0A8S1Q2N1"/>
<dbReference type="Proteomes" id="UP000688137">
    <property type="component" value="Unassembled WGS sequence"/>
</dbReference>
<keyword evidence="2" id="KW-1185">Reference proteome</keyword>
<protein>
    <submittedName>
        <fullName evidence="1">Uncharacterized protein</fullName>
    </submittedName>
</protein>
<evidence type="ECO:0000313" key="2">
    <source>
        <dbReference type="Proteomes" id="UP000688137"/>
    </source>
</evidence>
<reference evidence="1" key="1">
    <citation type="submission" date="2021-01" db="EMBL/GenBank/DDBJ databases">
        <authorList>
            <consortium name="Genoscope - CEA"/>
            <person name="William W."/>
        </authorList>
    </citation>
    <scope>NUCLEOTIDE SEQUENCE</scope>
</reference>
<organism evidence="1 2">
    <name type="scientific">Paramecium primaurelia</name>
    <dbReference type="NCBI Taxonomy" id="5886"/>
    <lineage>
        <taxon>Eukaryota</taxon>
        <taxon>Sar</taxon>
        <taxon>Alveolata</taxon>
        <taxon>Ciliophora</taxon>
        <taxon>Intramacronucleata</taxon>
        <taxon>Oligohymenophorea</taxon>
        <taxon>Peniculida</taxon>
        <taxon>Parameciidae</taxon>
        <taxon>Paramecium</taxon>
    </lineage>
</organism>
<name>A0A8S1Q2N1_PARPR</name>
<accession>A0A8S1Q2N1</accession>
<sequence length="113" mass="13367">MQQLRLLSSRIVLYRKQMRRRNKYQQVNITFLLDFFLHSPLFKLQVGNSSLQASICYLNLKQCCLQICYWMRYQLIRECANATAIMTTSITTRKGCFFATTKPLCSTYFLSIK</sequence>
<comment type="caution">
    <text evidence="1">The sequence shown here is derived from an EMBL/GenBank/DDBJ whole genome shotgun (WGS) entry which is preliminary data.</text>
</comment>
<dbReference type="EMBL" id="CAJJDM010000145">
    <property type="protein sequence ID" value="CAD8109493.1"/>
    <property type="molecule type" value="Genomic_DNA"/>
</dbReference>
<gene>
    <name evidence="1" type="ORF">PPRIM_AZ9-3.1.T1410004</name>
</gene>
<proteinExistence type="predicted"/>
<evidence type="ECO:0000313" key="1">
    <source>
        <dbReference type="EMBL" id="CAD8109493.1"/>
    </source>
</evidence>